<dbReference type="Pfam" id="PF00005">
    <property type="entry name" value="ABC_tran"/>
    <property type="match status" value="1"/>
</dbReference>
<evidence type="ECO:0000256" key="1">
    <source>
        <dbReference type="ARBA" id="ARBA00004651"/>
    </source>
</evidence>
<dbReference type="Pfam" id="PF00664">
    <property type="entry name" value="ABC_membrane"/>
    <property type="match status" value="1"/>
</dbReference>
<proteinExistence type="predicted"/>
<protein>
    <submittedName>
        <fullName evidence="12">ABC transporter ATP-binding protein</fullName>
    </submittedName>
</protein>
<keyword evidence="7 9" id="KW-1133">Transmembrane helix</keyword>
<dbReference type="InterPro" id="IPR017871">
    <property type="entry name" value="ABC_transporter-like_CS"/>
</dbReference>
<reference evidence="12" key="2">
    <citation type="submission" date="2019-11" db="EMBL/GenBank/DDBJ databases">
        <title>Improved Assembly of Tolypothrix boutellei genome.</title>
        <authorList>
            <person name="Sarangi A.N."/>
            <person name="Mukherjee M."/>
            <person name="Ghosh S."/>
            <person name="Singh D."/>
            <person name="Das A."/>
            <person name="Kant S."/>
            <person name="Prusty A."/>
            <person name="Tripathy S."/>
        </authorList>
    </citation>
    <scope>NUCLEOTIDE SEQUENCE</scope>
    <source>
        <strain evidence="12">VB521301</strain>
    </source>
</reference>
<keyword evidence="8 9" id="KW-0472">Membrane</keyword>
<dbReference type="InterPro" id="IPR011527">
    <property type="entry name" value="ABC1_TM_dom"/>
</dbReference>
<name>A0A0C1RFG7_9CYAN</name>
<evidence type="ECO:0000313" key="14">
    <source>
        <dbReference type="Proteomes" id="UP000029738"/>
    </source>
</evidence>
<keyword evidence="2" id="KW-0813">Transport</keyword>
<dbReference type="Gene3D" id="1.20.1560.10">
    <property type="entry name" value="ABC transporter type 1, transmembrane domain"/>
    <property type="match status" value="1"/>
</dbReference>
<dbReference type="FunFam" id="3.40.50.300:FF:000221">
    <property type="entry name" value="Multidrug ABC transporter ATP-binding protein"/>
    <property type="match status" value="1"/>
</dbReference>
<dbReference type="GO" id="GO:0016887">
    <property type="term" value="F:ATP hydrolysis activity"/>
    <property type="evidence" value="ECO:0007669"/>
    <property type="project" value="InterPro"/>
</dbReference>
<dbReference type="GO" id="GO:0015421">
    <property type="term" value="F:ABC-type oligopeptide transporter activity"/>
    <property type="evidence" value="ECO:0007669"/>
    <property type="project" value="TreeGrafter"/>
</dbReference>
<feature type="transmembrane region" description="Helical" evidence="9">
    <location>
        <begin position="239"/>
        <end position="262"/>
    </location>
</feature>
<evidence type="ECO:0000256" key="4">
    <source>
        <dbReference type="ARBA" id="ARBA00022692"/>
    </source>
</evidence>
<dbReference type="InterPro" id="IPR027417">
    <property type="entry name" value="P-loop_NTPase"/>
</dbReference>
<feature type="transmembrane region" description="Helical" evidence="9">
    <location>
        <begin position="282"/>
        <end position="302"/>
    </location>
</feature>
<reference evidence="13" key="1">
    <citation type="journal article" date="2015" name="Genome Announc.">
        <title>Draft Genome Sequence of Tolypothrix boutellei Strain VB521301.</title>
        <authorList>
            <person name="Chandrababunaidu M.M."/>
            <person name="Singh D."/>
            <person name="Sen D."/>
            <person name="Bhan S."/>
            <person name="Das S."/>
            <person name="Gupta A."/>
            <person name="Adhikary S.P."/>
            <person name="Tripathy S."/>
        </authorList>
    </citation>
    <scope>NUCLEOTIDE SEQUENCE</scope>
    <source>
        <strain evidence="13">VB521301</strain>
    </source>
</reference>
<dbReference type="RefSeq" id="WP_038092551.1">
    <property type="nucleotide sequence ID" value="NZ_JHEG04000001.1"/>
</dbReference>
<feature type="domain" description="ABC transporter" evidence="10">
    <location>
        <begin position="338"/>
        <end position="577"/>
    </location>
</feature>
<feature type="transmembrane region" description="Helical" evidence="9">
    <location>
        <begin position="60"/>
        <end position="85"/>
    </location>
</feature>
<gene>
    <name evidence="13" type="ORF">DA73_0220745</name>
    <name evidence="12" type="ORF">DA73_0400016570</name>
</gene>
<dbReference type="CDD" id="cd18548">
    <property type="entry name" value="ABC_6TM_Tm287_like"/>
    <property type="match status" value="1"/>
</dbReference>
<dbReference type="STRING" id="1479485.DA73_0220745"/>
<keyword evidence="4 9" id="KW-0812">Transmembrane</keyword>
<organism evidence="13">
    <name type="scientific">Tolypothrix bouteillei VB521301</name>
    <dbReference type="NCBI Taxonomy" id="1479485"/>
    <lineage>
        <taxon>Bacteria</taxon>
        <taxon>Bacillati</taxon>
        <taxon>Cyanobacteriota</taxon>
        <taxon>Cyanophyceae</taxon>
        <taxon>Nostocales</taxon>
        <taxon>Tolypothrichaceae</taxon>
        <taxon>Tolypothrix</taxon>
    </lineage>
</organism>
<dbReference type="InterPro" id="IPR039421">
    <property type="entry name" value="Type_1_exporter"/>
</dbReference>
<dbReference type="PROSITE" id="PS00211">
    <property type="entry name" value="ABC_TRANSPORTER_1"/>
    <property type="match status" value="1"/>
</dbReference>
<dbReference type="InterPro" id="IPR003439">
    <property type="entry name" value="ABC_transporter-like_ATP-bd"/>
</dbReference>
<keyword evidence="14" id="KW-1185">Reference proteome</keyword>
<feature type="transmembrane region" description="Helical" evidence="9">
    <location>
        <begin position="133"/>
        <end position="153"/>
    </location>
</feature>
<evidence type="ECO:0000259" key="11">
    <source>
        <dbReference type="PROSITE" id="PS50929"/>
    </source>
</evidence>
<dbReference type="SUPFAM" id="SSF52540">
    <property type="entry name" value="P-loop containing nucleoside triphosphate hydrolases"/>
    <property type="match status" value="1"/>
</dbReference>
<dbReference type="PROSITE" id="PS50893">
    <property type="entry name" value="ABC_TRANSPORTER_2"/>
    <property type="match status" value="1"/>
</dbReference>
<evidence type="ECO:0000256" key="5">
    <source>
        <dbReference type="ARBA" id="ARBA00022741"/>
    </source>
</evidence>
<dbReference type="PANTHER" id="PTHR43394:SF1">
    <property type="entry name" value="ATP-BINDING CASSETTE SUB-FAMILY B MEMBER 10, MITOCHONDRIAL"/>
    <property type="match status" value="1"/>
</dbReference>
<dbReference type="InterPro" id="IPR003593">
    <property type="entry name" value="AAA+_ATPase"/>
</dbReference>
<feature type="transmembrane region" description="Helical" evidence="9">
    <location>
        <begin position="159"/>
        <end position="179"/>
    </location>
</feature>
<keyword evidence="5" id="KW-0547">Nucleotide-binding</keyword>
<dbReference type="PANTHER" id="PTHR43394">
    <property type="entry name" value="ATP-DEPENDENT PERMEASE MDL1, MITOCHONDRIAL"/>
    <property type="match status" value="1"/>
</dbReference>
<keyword evidence="3" id="KW-1003">Cell membrane</keyword>
<dbReference type="SMART" id="SM00382">
    <property type="entry name" value="AAA"/>
    <property type="match status" value="1"/>
</dbReference>
<dbReference type="Proteomes" id="UP000029738">
    <property type="component" value="Unassembled WGS sequence"/>
</dbReference>
<comment type="subcellular location">
    <subcellularLocation>
        <location evidence="1">Cell membrane</location>
        <topology evidence="1">Multi-pass membrane protein</topology>
    </subcellularLocation>
</comment>
<dbReference type="SUPFAM" id="SSF90123">
    <property type="entry name" value="ABC transporter transmembrane region"/>
    <property type="match status" value="1"/>
</dbReference>
<dbReference type="PROSITE" id="PS50929">
    <property type="entry name" value="ABC_TM1F"/>
    <property type="match status" value="1"/>
</dbReference>
<comment type="caution">
    <text evidence="13">The sequence shown here is derived from an EMBL/GenBank/DDBJ whole genome shotgun (WGS) entry which is preliminary data.</text>
</comment>
<evidence type="ECO:0000256" key="3">
    <source>
        <dbReference type="ARBA" id="ARBA00022475"/>
    </source>
</evidence>
<evidence type="ECO:0000256" key="2">
    <source>
        <dbReference type="ARBA" id="ARBA00022448"/>
    </source>
</evidence>
<feature type="domain" description="ABC transmembrane type-1" evidence="11">
    <location>
        <begin position="24"/>
        <end position="302"/>
    </location>
</feature>
<feature type="transmembrane region" description="Helical" evidence="9">
    <location>
        <begin position="20"/>
        <end position="40"/>
    </location>
</feature>
<evidence type="ECO:0000313" key="12">
    <source>
        <dbReference type="EMBL" id="KAF3886922.1"/>
    </source>
</evidence>
<dbReference type="Gene3D" id="3.40.50.300">
    <property type="entry name" value="P-loop containing nucleotide triphosphate hydrolases"/>
    <property type="match status" value="1"/>
</dbReference>
<sequence length="584" mass="64679">MLPNVRRFITIYKGYEWSFWLSQILQAIATIFTLLIPLMTQSLIDRGLSQGDREATVQSVLWMVLFAVLAAVFTLANSFYAVTFAENTAHAVRMFLYRKIQTFSFGNLDRFPTSDLMVRMTNDVNAIKTTIQLIILSVAQVPVMFVGALALIYLNSPSLMWILFVVIPAIVAILFVLVVKIGPLFQIQQQKLDALNNMLQENLAGVRVVKAFVQSDFENRRYDRVNRDLRRATLRPMQYVAFLPPGLYLVINLASATVLWVGGYSFDRGTVTVGEMLAFTQYLATILVPLVILAAIAPQLTAAEASAQRMFEVLDTIPTIPEPTTPTKLTPETVKGRIVFEDVSFSYPSYNERVGQPVLQNINLTIEPGQTVAFLGTTGSGKSTLVNLIPRFYDVTRGRITIDGIDVRDIPLETLHQIVGVSLQESVLFSGKVRDNICYGKPNATEDEMIEAARAANADGFVSAIPEGYDATVARRGANFSGGQRQRLSIARAVTVKPRILILDDSTSALDMATEARVQDALKRLMADTTMLFVAQRISTVITADTIFLLEGGKIVDRGNHEQLLHSSSLYQEIYRSQLGGVTA</sequence>
<dbReference type="InterPro" id="IPR036640">
    <property type="entry name" value="ABC1_TM_sf"/>
</dbReference>
<evidence type="ECO:0000256" key="9">
    <source>
        <dbReference type="SAM" id="Phobius"/>
    </source>
</evidence>
<dbReference type="OrthoDB" id="544620at2"/>
<accession>A0A0C1RFG7</accession>
<dbReference type="GO" id="GO:0005524">
    <property type="term" value="F:ATP binding"/>
    <property type="evidence" value="ECO:0007669"/>
    <property type="project" value="UniProtKB-KW"/>
</dbReference>
<evidence type="ECO:0000259" key="10">
    <source>
        <dbReference type="PROSITE" id="PS50893"/>
    </source>
</evidence>
<dbReference type="AlphaFoldDB" id="A0A0C1RFG7"/>
<evidence type="ECO:0000256" key="7">
    <source>
        <dbReference type="ARBA" id="ARBA00022989"/>
    </source>
</evidence>
<dbReference type="GO" id="GO:0005886">
    <property type="term" value="C:plasma membrane"/>
    <property type="evidence" value="ECO:0007669"/>
    <property type="project" value="UniProtKB-SubCell"/>
</dbReference>
<evidence type="ECO:0000313" key="13">
    <source>
        <dbReference type="EMBL" id="KIE10885.1"/>
    </source>
</evidence>
<dbReference type="EMBL" id="JHEG02000048">
    <property type="protein sequence ID" value="KIE10885.1"/>
    <property type="molecule type" value="Genomic_DNA"/>
</dbReference>
<evidence type="ECO:0000256" key="6">
    <source>
        <dbReference type="ARBA" id="ARBA00022840"/>
    </source>
</evidence>
<dbReference type="EMBL" id="JHEG04000001">
    <property type="protein sequence ID" value="KAF3886922.1"/>
    <property type="molecule type" value="Genomic_DNA"/>
</dbReference>
<keyword evidence="6 12" id="KW-0067">ATP-binding</keyword>
<evidence type="ECO:0000256" key="8">
    <source>
        <dbReference type="ARBA" id="ARBA00023136"/>
    </source>
</evidence>